<name>A0A344UXP3_9ACTN</name>
<feature type="domain" description="N-acetyltransferase" evidence="3">
    <location>
        <begin position="8"/>
        <end position="178"/>
    </location>
</feature>
<dbReference type="InterPro" id="IPR016181">
    <property type="entry name" value="Acyl_CoA_acyltransferase"/>
</dbReference>
<sequence>MTDVTTTMSTCFAAPDDAGRIHRIVEAAYRAKGEGAGWTTESGLLDGQRTDLEEIGDLIDQRDGGLLTLREGSRIVATCQVERRPDHAYFGMFAVDPAAQAHGLGKHLLSEACRVAREDWGLAEMRLTVIAARTDLIAWYERRGFRPTGATSPFPYGDERFGIPRVEGLHFVEFSMGL</sequence>
<dbReference type="Pfam" id="PF00583">
    <property type="entry name" value="Acetyltransf_1"/>
    <property type="match status" value="1"/>
</dbReference>
<dbReference type="EMBL" id="CP025198">
    <property type="protein sequence ID" value="AXE40041.1"/>
    <property type="molecule type" value="Genomic_DNA"/>
</dbReference>
<dbReference type="RefSeq" id="WP_114045814.1">
    <property type="nucleotide sequence ID" value="NZ_CP025198.1"/>
</dbReference>
<dbReference type="OrthoDB" id="119501at2"/>
<organism evidence="4 5">
    <name type="scientific">Acidipropionibacterium virtanenii</name>
    <dbReference type="NCBI Taxonomy" id="2057246"/>
    <lineage>
        <taxon>Bacteria</taxon>
        <taxon>Bacillati</taxon>
        <taxon>Actinomycetota</taxon>
        <taxon>Actinomycetes</taxon>
        <taxon>Propionibacteriales</taxon>
        <taxon>Propionibacteriaceae</taxon>
        <taxon>Acidipropionibacterium</taxon>
    </lineage>
</organism>
<evidence type="ECO:0000313" key="4">
    <source>
        <dbReference type="EMBL" id="AXE40041.1"/>
    </source>
</evidence>
<dbReference type="Gene3D" id="3.40.630.30">
    <property type="match status" value="1"/>
</dbReference>
<dbReference type="PANTHER" id="PTHR43877">
    <property type="entry name" value="AMINOALKYLPHOSPHONATE N-ACETYLTRANSFERASE-RELATED-RELATED"/>
    <property type="match status" value="1"/>
</dbReference>
<dbReference type="GO" id="GO:0016747">
    <property type="term" value="F:acyltransferase activity, transferring groups other than amino-acyl groups"/>
    <property type="evidence" value="ECO:0007669"/>
    <property type="project" value="InterPro"/>
</dbReference>
<evidence type="ECO:0000256" key="2">
    <source>
        <dbReference type="ARBA" id="ARBA00023315"/>
    </source>
</evidence>
<evidence type="ECO:0000313" key="5">
    <source>
        <dbReference type="Proteomes" id="UP000251995"/>
    </source>
</evidence>
<gene>
    <name evidence="4" type="ORF">JS278_02907</name>
</gene>
<reference evidence="4 5" key="1">
    <citation type="submission" date="2017-12" db="EMBL/GenBank/DDBJ databases">
        <title>The whole genome sequence of the Acidipropionibacterium virtanenii sp. nov. type strain JS278.</title>
        <authorList>
            <person name="Laine P."/>
            <person name="Deptula P."/>
            <person name="Varmanen P."/>
            <person name="Auvinen P."/>
        </authorList>
    </citation>
    <scope>NUCLEOTIDE SEQUENCE [LARGE SCALE GENOMIC DNA]</scope>
    <source>
        <strain evidence="4 5">JS278</strain>
    </source>
</reference>
<evidence type="ECO:0000256" key="1">
    <source>
        <dbReference type="ARBA" id="ARBA00022679"/>
    </source>
</evidence>
<dbReference type="Proteomes" id="UP000251995">
    <property type="component" value="Chromosome"/>
</dbReference>
<dbReference type="SUPFAM" id="SSF55729">
    <property type="entry name" value="Acyl-CoA N-acyltransferases (Nat)"/>
    <property type="match status" value="1"/>
</dbReference>
<dbReference type="CDD" id="cd04301">
    <property type="entry name" value="NAT_SF"/>
    <property type="match status" value="1"/>
</dbReference>
<keyword evidence="2" id="KW-0012">Acyltransferase</keyword>
<dbReference type="AlphaFoldDB" id="A0A344UXP3"/>
<protein>
    <recommendedName>
        <fullName evidence="3">N-acetyltransferase domain-containing protein</fullName>
    </recommendedName>
</protein>
<dbReference type="InterPro" id="IPR000182">
    <property type="entry name" value="GNAT_dom"/>
</dbReference>
<dbReference type="PROSITE" id="PS51186">
    <property type="entry name" value="GNAT"/>
    <property type="match status" value="1"/>
</dbReference>
<keyword evidence="5" id="KW-1185">Reference proteome</keyword>
<keyword evidence="1" id="KW-0808">Transferase</keyword>
<dbReference type="InterPro" id="IPR050832">
    <property type="entry name" value="Bact_Acetyltransf"/>
</dbReference>
<evidence type="ECO:0000259" key="3">
    <source>
        <dbReference type="PROSITE" id="PS51186"/>
    </source>
</evidence>
<proteinExistence type="predicted"/>
<accession>A0A344UXP3</accession>
<dbReference type="KEGG" id="acij:JS278_02907"/>